<gene>
    <name evidence="3" type="ORF">ENW73_04790</name>
</gene>
<dbReference type="PANTHER" id="PTHR45663:SF11">
    <property type="entry name" value="GEO12009P1"/>
    <property type="match status" value="1"/>
</dbReference>
<dbReference type="Gene3D" id="1.10.8.1040">
    <property type="match status" value="1"/>
</dbReference>
<keyword evidence="1" id="KW-0812">Transmembrane</keyword>
<dbReference type="SUPFAM" id="SSF52833">
    <property type="entry name" value="Thioredoxin-like"/>
    <property type="match status" value="1"/>
</dbReference>
<dbReference type="GO" id="GO:0005829">
    <property type="term" value="C:cytosol"/>
    <property type="evidence" value="ECO:0007669"/>
    <property type="project" value="TreeGrafter"/>
</dbReference>
<dbReference type="SUPFAM" id="SSF109998">
    <property type="entry name" value="Triger factor/SurA peptide-binding domain-like"/>
    <property type="match status" value="1"/>
</dbReference>
<proteinExistence type="predicted"/>
<dbReference type="InterPro" id="IPR013766">
    <property type="entry name" value="Thioredoxin_domain"/>
</dbReference>
<evidence type="ECO:0000313" key="3">
    <source>
        <dbReference type="EMBL" id="HHS52167.1"/>
    </source>
</evidence>
<keyword evidence="1" id="KW-0472">Membrane</keyword>
<reference evidence="3" key="1">
    <citation type="journal article" date="2020" name="mSystems">
        <title>Genome- and Community-Level Interaction Insights into Carbon Utilization and Element Cycling Functions of Hydrothermarchaeota in Hydrothermal Sediment.</title>
        <authorList>
            <person name="Zhou Z."/>
            <person name="Liu Y."/>
            <person name="Xu W."/>
            <person name="Pan J."/>
            <person name="Luo Z.H."/>
            <person name="Li M."/>
        </authorList>
    </citation>
    <scope>NUCLEOTIDE SEQUENCE [LARGE SCALE GENOMIC DNA]</scope>
    <source>
        <strain evidence="3">SpSt-876</strain>
    </source>
</reference>
<dbReference type="InterPro" id="IPR027304">
    <property type="entry name" value="Trigger_fact/SurA_dom_sf"/>
</dbReference>
<name>A0A7C6A992_UNCW3</name>
<dbReference type="CDD" id="cd02947">
    <property type="entry name" value="TRX_family"/>
    <property type="match status" value="1"/>
</dbReference>
<evidence type="ECO:0000259" key="2">
    <source>
        <dbReference type="PROSITE" id="PS51352"/>
    </source>
</evidence>
<dbReference type="PANTHER" id="PTHR45663">
    <property type="entry name" value="GEO12009P1"/>
    <property type="match status" value="1"/>
</dbReference>
<organism evidence="3">
    <name type="scientific">candidate division WOR-3 bacterium</name>
    <dbReference type="NCBI Taxonomy" id="2052148"/>
    <lineage>
        <taxon>Bacteria</taxon>
        <taxon>Bacteria division WOR-3</taxon>
    </lineage>
</organism>
<accession>A0A7C6A992</accession>
<protein>
    <recommendedName>
        <fullName evidence="2">Thioredoxin domain-containing protein</fullName>
    </recommendedName>
</protein>
<sequence length="353" mass="40358">MRQKAFYRIGMLIILAIAVALTIVFKAKSNAKKKPAEIAMRKDTLTLPVLPSESLVSESTSQPKPTNIFKQKESLESKTIPTETTLAKDELAIVNNEKITQRKFDSIFNSLPAQVKEVFKDDKAGFLEELITRELLLQDAMRKKVNEQKEYKEAVSRNPEQKENIMINLLFKTILSNVTVSESELRAFFNQYQDQLPNKDYETVKEQLRPMALEEKQRLIVEEYLNNLKASAKIVRNEQWIKAQEALIADNPLSKALKTGRPVLADFGRGTCVPCKMMQPILEKLQKDYAGKVEILILDVGEYQALARKYRIMMIPTQIFFDAKGNEVFRHQGFMSEADIIAQLKKMGISDVH</sequence>
<dbReference type="InterPro" id="IPR036249">
    <property type="entry name" value="Thioredoxin-like_sf"/>
</dbReference>
<dbReference type="EMBL" id="DTLI01000127">
    <property type="protein sequence ID" value="HHS52167.1"/>
    <property type="molecule type" value="Genomic_DNA"/>
</dbReference>
<dbReference type="GO" id="GO:0015035">
    <property type="term" value="F:protein-disulfide reductase activity"/>
    <property type="evidence" value="ECO:0007669"/>
    <property type="project" value="TreeGrafter"/>
</dbReference>
<keyword evidence="1" id="KW-1133">Transmembrane helix</keyword>
<feature type="transmembrane region" description="Helical" evidence="1">
    <location>
        <begin position="6"/>
        <end position="25"/>
    </location>
</feature>
<dbReference type="PROSITE" id="PS51352">
    <property type="entry name" value="THIOREDOXIN_2"/>
    <property type="match status" value="1"/>
</dbReference>
<evidence type="ECO:0000256" key="1">
    <source>
        <dbReference type="SAM" id="Phobius"/>
    </source>
</evidence>
<dbReference type="Gene3D" id="3.40.30.10">
    <property type="entry name" value="Glutaredoxin"/>
    <property type="match status" value="1"/>
</dbReference>
<comment type="caution">
    <text evidence="3">The sequence shown here is derived from an EMBL/GenBank/DDBJ whole genome shotgun (WGS) entry which is preliminary data.</text>
</comment>
<dbReference type="GO" id="GO:0045454">
    <property type="term" value="P:cell redox homeostasis"/>
    <property type="evidence" value="ECO:0007669"/>
    <property type="project" value="TreeGrafter"/>
</dbReference>
<dbReference type="Gene3D" id="6.10.140.970">
    <property type="match status" value="1"/>
</dbReference>
<dbReference type="AlphaFoldDB" id="A0A7C6A992"/>
<dbReference type="Pfam" id="PF00085">
    <property type="entry name" value="Thioredoxin"/>
    <property type="match status" value="1"/>
</dbReference>
<feature type="domain" description="Thioredoxin" evidence="2">
    <location>
        <begin position="190"/>
        <end position="349"/>
    </location>
</feature>